<dbReference type="OrthoDB" id="4869984at2759"/>
<evidence type="ECO:0000313" key="1">
    <source>
        <dbReference type="EMBL" id="POS82181.1"/>
    </source>
</evidence>
<comment type="caution">
    <text evidence="1">The sequence shown here is derived from an EMBL/GenBank/DDBJ whole genome shotgun (WGS) entry which is preliminary data.</text>
</comment>
<accession>A0A2S4PJH5</accession>
<evidence type="ECO:0000313" key="2">
    <source>
        <dbReference type="Proteomes" id="UP000237438"/>
    </source>
</evidence>
<feature type="non-terminal residue" evidence="1">
    <location>
        <position position="226"/>
    </location>
</feature>
<dbReference type="EMBL" id="PEDP01003756">
    <property type="protein sequence ID" value="POS82181.1"/>
    <property type="molecule type" value="Genomic_DNA"/>
</dbReference>
<proteinExistence type="predicted"/>
<organism evidence="1 2">
    <name type="scientific">Erysiphe pulchra</name>
    <dbReference type="NCBI Taxonomy" id="225359"/>
    <lineage>
        <taxon>Eukaryota</taxon>
        <taxon>Fungi</taxon>
        <taxon>Dikarya</taxon>
        <taxon>Ascomycota</taxon>
        <taxon>Pezizomycotina</taxon>
        <taxon>Leotiomycetes</taxon>
        <taxon>Erysiphales</taxon>
        <taxon>Erysiphaceae</taxon>
        <taxon>Erysiphe</taxon>
    </lineage>
</organism>
<keyword evidence="2" id="KW-1185">Reference proteome</keyword>
<protein>
    <submittedName>
        <fullName evidence="1">Uncharacterized protein</fullName>
    </submittedName>
</protein>
<dbReference type="AlphaFoldDB" id="A0A2S4PJH5"/>
<name>A0A2S4PJH5_9PEZI</name>
<reference evidence="1 2" key="1">
    <citation type="submission" date="2017-10" db="EMBL/GenBank/DDBJ databases">
        <title>Development of genomic resources for the powdery mildew, Erysiphe pulchra.</title>
        <authorList>
            <person name="Wadl P.A."/>
            <person name="Mack B.M."/>
            <person name="Moore G."/>
            <person name="Beltz S.B."/>
        </authorList>
    </citation>
    <scope>NUCLEOTIDE SEQUENCE [LARGE SCALE GENOMIC DNA]</scope>
    <source>
        <strain evidence="1">Cflorida</strain>
    </source>
</reference>
<dbReference type="Proteomes" id="UP000237438">
    <property type="component" value="Unassembled WGS sequence"/>
</dbReference>
<gene>
    <name evidence="1" type="ORF">EPUL_005918</name>
</gene>
<sequence length="226" mass="24872">MVCTNFVCNIGSTVSSFQDGEELEMAKSIQTYLRTAISEFTASDATPTLPKQQLKSNKAKVSETFKTNLPRIPLMTSVPPKILISHFENKANTSKNFLSLNPSEKYNSWSIVARNVSPNGIQKTPNYINIASIKNKDTSGNLQDNRLFICLPAYHEWCNLSPAGIRKIVVKRLSFSPAQIDTIKPVHSGFAISPRNNSTRQELLKNSLRLSSSGAKLEAAPSGNLS</sequence>